<proteinExistence type="predicted"/>
<feature type="compositionally biased region" description="Basic and acidic residues" evidence="2">
    <location>
        <begin position="80"/>
        <end position="90"/>
    </location>
</feature>
<dbReference type="EMBL" id="JH992977">
    <property type="protein sequence ID" value="EKX50754.1"/>
    <property type="molecule type" value="Genomic_DNA"/>
</dbReference>
<dbReference type="RefSeq" id="XP_005837734.1">
    <property type="nucleotide sequence ID" value="XM_005837677.1"/>
</dbReference>
<feature type="region of interest" description="Disordered" evidence="2">
    <location>
        <begin position="392"/>
        <end position="430"/>
    </location>
</feature>
<dbReference type="EnsemblProtists" id="EKX50754">
    <property type="protein sequence ID" value="EKX50754"/>
    <property type="gene ID" value="GUITHDRAFT_103345"/>
</dbReference>
<keyword evidence="1" id="KW-0175">Coiled coil</keyword>
<reference evidence="3 5" key="1">
    <citation type="journal article" date="2012" name="Nature">
        <title>Algal genomes reveal evolutionary mosaicism and the fate of nucleomorphs.</title>
        <authorList>
            <consortium name="DOE Joint Genome Institute"/>
            <person name="Curtis B.A."/>
            <person name="Tanifuji G."/>
            <person name="Burki F."/>
            <person name="Gruber A."/>
            <person name="Irimia M."/>
            <person name="Maruyama S."/>
            <person name="Arias M.C."/>
            <person name="Ball S.G."/>
            <person name="Gile G.H."/>
            <person name="Hirakawa Y."/>
            <person name="Hopkins J.F."/>
            <person name="Kuo A."/>
            <person name="Rensing S.A."/>
            <person name="Schmutz J."/>
            <person name="Symeonidi A."/>
            <person name="Elias M."/>
            <person name="Eveleigh R.J."/>
            <person name="Herman E.K."/>
            <person name="Klute M.J."/>
            <person name="Nakayama T."/>
            <person name="Obornik M."/>
            <person name="Reyes-Prieto A."/>
            <person name="Armbrust E.V."/>
            <person name="Aves S.J."/>
            <person name="Beiko R.G."/>
            <person name="Coutinho P."/>
            <person name="Dacks J.B."/>
            <person name="Durnford D.G."/>
            <person name="Fast N.M."/>
            <person name="Green B.R."/>
            <person name="Grisdale C.J."/>
            <person name="Hempel F."/>
            <person name="Henrissat B."/>
            <person name="Hoppner M.P."/>
            <person name="Ishida K."/>
            <person name="Kim E."/>
            <person name="Koreny L."/>
            <person name="Kroth P.G."/>
            <person name="Liu Y."/>
            <person name="Malik S.B."/>
            <person name="Maier U.G."/>
            <person name="McRose D."/>
            <person name="Mock T."/>
            <person name="Neilson J.A."/>
            <person name="Onodera N.T."/>
            <person name="Poole A.M."/>
            <person name="Pritham E.J."/>
            <person name="Richards T.A."/>
            <person name="Rocap G."/>
            <person name="Roy S.W."/>
            <person name="Sarai C."/>
            <person name="Schaack S."/>
            <person name="Shirato S."/>
            <person name="Slamovits C.H."/>
            <person name="Spencer D.F."/>
            <person name="Suzuki S."/>
            <person name="Worden A.Z."/>
            <person name="Zauner S."/>
            <person name="Barry K."/>
            <person name="Bell C."/>
            <person name="Bharti A.K."/>
            <person name="Crow J.A."/>
            <person name="Grimwood J."/>
            <person name="Kramer R."/>
            <person name="Lindquist E."/>
            <person name="Lucas S."/>
            <person name="Salamov A."/>
            <person name="McFadden G.I."/>
            <person name="Lane C.E."/>
            <person name="Keeling P.J."/>
            <person name="Gray M.W."/>
            <person name="Grigoriev I.V."/>
            <person name="Archibald J.M."/>
        </authorList>
    </citation>
    <scope>NUCLEOTIDE SEQUENCE</scope>
    <source>
        <strain evidence="3 5">CCMP2712</strain>
    </source>
</reference>
<evidence type="ECO:0000313" key="3">
    <source>
        <dbReference type="EMBL" id="EKX50754.1"/>
    </source>
</evidence>
<feature type="coiled-coil region" evidence="1">
    <location>
        <begin position="219"/>
        <end position="369"/>
    </location>
</feature>
<dbReference type="OrthoDB" id="194386at2759"/>
<feature type="compositionally biased region" description="Basic and acidic residues" evidence="2">
    <location>
        <begin position="421"/>
        <end position="430"/>
    </location>
</feature>
<dbReference type="InterPro" id="IPR029063">
    <property type="entry name" value="SAM-dependent_MTases_sf"/>
</dbReference>
<evidence type="ECO:0000313" key="4">
    <source>
        <dbReference type="EnsemblProtists" id="EKX50754"/>
    </source>
</evidence>
<accession>L1JR45</accession>
<dbReference type="GeneID" id="17307431"/>
<feature type="region of interest" description="Disordered" evidence="2">
    <location>
        <begin position="189"/>
        <end position="217"/>
    </location>
</feature>
<dbReference type="AlphaFoldDB" id="L1JR45"/>
<protein>
    <submittedName>
        <fullName evidence="3 4">Uncharacterized protein</fullName>
    </submittedName>
</protein>
<dbReference type="Pfam" id="PF10294">
    <property type="entry name" value="Methyltransf_16"/>
    <property type="match status" value="1"/>
</dbReference>
<feature type="compositionally biased region" description="Polar residues" evidence="2">
    <location>
        <begin position="68"/>
        <end position="79"/>
    </location>
</feature>
<gene>
    <name evidence="3" type="ORF">GUITHDRAFT_103345</name>
</gene>
<feature type="region of interest" description="Disordered" evidence="2">
    <location>
        <begin position="52"/>
        <end position="104"/>
    </location>
</feature>
<dbReference type="STRING" id="905079.L1JR45"/>
<dbReference type="PANTHER" id="PTHR14614">
    <property type="entry name" value="HEPATOCELLULAR CARCINOMA-ASSOCIATED ANTIGEN"/>
    <property type="match status" value="1"/>
</dbReference>
<evidence type="ECO:0000256" key="2">
    <source>
        <dbReference type="SAM" id="MobiDB-lite"/>
    </source>
</evidence>
<keyword evidence="5" id="KW-1185">Reference proteome</keyword>
<reference evidence="4" key="3">
    <citation type="submission" date="2015-06" db="UniProtKB">
        <authorList>
            <consortium name="EnsemblProtists"/>
        </authorList>
    </citation>
    <scope>IDENTIFICATION</scope>
</reference>
<dbReference type="KEGG" id="gtt:GUITHDRAFT_103345"/>
<dbReference type="Gene3D" id="1.10.287.1490">
    <property type="match status" value="1"/>
</dbReference>
<reference evidence="5" key="2">
    <citation type="submission" date="2012-11" db="EMBL/GenBank/DDBJ databases">
        <authorList>
            <person name="Kuo A."/>
            <person name="Curtis B.A."/>
            <person name="Tanifuji G."/>
            <person name="Burki F."/>
            <person name="Gruber A."/>
            <person name="Irimia M."/>
            <person name="Maruyama S."/>
            <person name="Arias M.C."/>
            <person name="Ball S.G."/>
            <person name="Gile G.H."/>
            <person name="Hirakawa Y."/>
            <person name="Hopkins J.F."/>
            <person name="Rensing S.A."/>
            <person name="Schmutz J."/>
            <person name="Symeonidi A."/>
            <person name="Elias M."/>
            <person name="Eveleigh R.J."/>
            <person name="Herman E.K."/>
            <person name="Klute M.J."/>
            <person name="Nakayama T."/>
            <person name="Obornik M."/>
            <person name="Reyes-Prieto A."/>
            <person name="Armbrust E.V."/>
            <person name="Aves S.J."/>
            <person name="Beiko R.G."/>
            <person name="Coutinho P."/>
            <person name="Dacks J.B."/>
            <person name="Durnford D.G."/>
            <person name="Fast N.M."/>
            <person name="Green B.R."/>
            <person name="Grisdale C."/>
            <person name="Hempe F."/>
            <person name="Henrissat B."/>
            <person name="Hoppner M.P."/>
            <person name="Ishida K.-I."/>
            <person name="Kim E."/>
            <person name="Koreny L."/>
            <person name="Kroth P.G."/>
            <person name="Liu Y."/>
            <person name="Malik S.-B."/>
            <person name="Maier U.G."/>
            <person name="McRose D."/>
            <person name="Mock T."/>
            <person name="Neilson J.A."/>
            <person name="Onodera N.T."/>
            <person name="Poole A.M."/>
            <person name="Pritham E.J."/>
            <person name="Richards T.A."/>
            <person name="Rocap G."/>
            <person name="Roy S.W."/>
            <person name="Sarai C."/>
            <person name="Schaack S."/>
            <person name="Shirato S."/>
            <person name="Slamovits C.H."/>
            <person name="Spencer D.F."/>
            <person name="Suzuki S."/>
            <person name="Worden A.Z."/>
            <person name="Zauner S."/>
            <person name="Barry K."/>
            <person name="Bell C."/>
            <person name="Bharti A.K."/>
            <person name="Crow J.A."/>
            <person name="Grimwood J."/>
            <person name="Kramer R."/>
            <person name="Lindquist E."/>
            <person name="Lucas S."/>
            <person name="Salamov A."/>
            <person name="McFadden G.I."/>
            <person name="Lane C.E."/>
            <person name="Keeling P.J."/>
            <person name="Gray M.W."/>
            <person name="Grigoriev I.V."/>
            <person name="Archibald J.M."/>
        </authorList>
    </citation>
    <scope>NUCLEOTIDE SEQUENCE</scope>
    <source>
        <strain evidence="5">CCMP2712</strain>
    </source>
</reference>
<sequence length="912" mass="101831">MPASVLRSKKSRRSFTPAQTKQVLLQALGPSPSRDQLAQFVSTLSEEERMLFLGTPSPSPAAKAVRFSPTSSASSVESGRNSRETSPEVEERGEDAVSAPGTPYDRLRCSPFSMTPSSRFISPRVFPSMSPSLRSADHKFFESRNSPIPADSVENLKEEVGRLKYLLSKSESTCSRLLDEKRSLSRALDNAWTMPKDEQPKEGERRESPTREYACSPDVEKKEKTLLELQEAIKGSSREKEKLKQDLQVSLQVEAELREQVGSAAELQWLTCEEVEANETEISQLKAEISNLKRQRERARDEVETERERANKAEEEVARLKQDFNKGNNASDDRVLQLVADLATAKSHIKELEEELETLRASVSDSHDSCFSASPIVPSIACGELMKVKEENSSQPATARSLAVTERGSSPIPELAAQKGNRAEKGTDGWSRDKAIKVNEWKVNLETVAAGMHSKLDRFPPHSPDCSNETEEEGDSRYVLQWFSPCPEGSSDASLSVSEQEHEALLHPWGPPPVPCSVARYRDGSDQDPPLLARDFPKFRSEEEEEEEEESHCHSPCPSDSEGAAKKSMAGLFRFHSADLMVEREWNLAKLLFSVQNTPISDVYSATSLVPGGGCGLRAYQHRPHARIQLKSQLRDGLWRTEETEETAIKYVFSGPNEELTVSETSFEPSADLLERYGDDGSRSTFRRFIFEDGTETSIREMQFHHLGYGQTVWESAIGLAAWLKSPRRKGLFENLRVLEVGCGCGLPGLSVIQSCPSKEMVFSDWDGERGEVQLEDQLEGILGNLACNIMLNSARRGGVSVRRINWFDAPGDRSRWEEYDAIIGSDLLYEDAAVVPLLETVRKSLTEGGKFYLFAPAAKELSRTNHVERLISMMKEIGDVDVTPFSLQVREANAQNLQENLELQLVVFQKS</sequence>
<dbReference type="Gene3D" id="3.40.50.150">
    <property type="entry name" value="Vaccinia Virus protein VP39"/>
    <property type="match status" value="1"/>
</dbReference>
<organism evidence="3">
    <name type="scientific">Guillardia theta (strain CCMP2712)</name>
    <name type="common">Cryptophyte</name>
    <dbReference type="NCBI Taxonomy" id="905079"/>
    <lineage>
        <taxon>Eukaryota</taxon>
        <taxon>Cryptophyceae</taxon>
        <taxon>Pyrenomonadales</taxon>
        <taxon>Geminigeraceae</taxon>
        <taxon>Guillardia</taxon>
    </lineage>
</organism>
<name>L1JR45_GUITC</name>
<feature type="region of interest" description="Disordered" evidence="2">
    <location>
        <begin position="540"/>
        <end position="562"/>
    </location>
</feature>
<feature type="compositionally biased region" description="Basic and acidic residues" evidence="2">
    <location>
        <begin position="195"/>
        <end position="210"/>
    </location>
</feature>
<evidence type="ECO:0000313" key="5">
    <source>
        <dbReference type="Proteomes" id="UP000011087"/>
    </source>
</evidence>
<dbReference type="Proteomes" id="UP000011087">
    <property type="component" value="Unassembled WGS sequence"/>
</dbReference>
<dbReference type="PaxDb" id="55529-EKX50754"/>
<dbReference type="SUPFAM" id="SSF53335">
    <property type="entry name" value="S-adenosyl-L-methionine-dependent methyltransferases"/>
    <property type="match status" value="1"/>
</dbReference>
<dbReference type="CDD" id="cd02440">
    <property type="entry name" value="AdoMet_MTases"/>
    <property type="match status" value="1"/>
</dbReference>
<evidence type="ECO:0000256" key="1">
    <source>
        <dbReference type="SAM" id="Coils"/>
    </source>
</evidence>
<dbReference type="InterPro" id="IPR019410">
    <property type="entry name" value="Methyltransf_16"/>
</dbReference>
<dbReference type="HOGENOM" id="CLU_318974_0_0_1"/>